<accession>A0ABD1TKP5</accession>
<dbReference type="Pfam" id="PF03732">
    <property type="entry name" value="Retrotrans_gag"/>
    <property type="match status" value="1"/>
</dbReference>
<dbReference type="InterPro" id="IPR005162">
    <property type="entry name" value="Retrotrans_gag_dom"/>
</dbReference>
<evidence type="ECO:0000256" key="1">
    <source>
        <dbReference type="SAM" id="MobiDB-lite"/>
    </source>
</evidence>
<dbReference type="AlphaFoldDB" id="A0ABD1TKP5"/>
<proteinExistence type="predicted"/>
<name>A0ABD1TKP5_9LAMI</name>
<evidence type="ECO:0000313" key="4">
    <source>
        <dbReference type="Proteomes" id="UP001604336"/>
    </source>
</evidence>
<reference evidence="4" key="1">
    <citation type="submission" date="2024-07" db="EMBL/GenBank/DDBJ databases">
        <title>Two chromosome-level genome assemblies of Korean endemic species Abeliophyllum distichum and Forsythia ovata (Oleaceae).</title>
        <authorList>
            <person name="Jang H."/>
        </authorList>
    </citation>
    <scope>NUCLEOTIDE SEQUENCE [LARGE SCALE GENOMIC DNA]</scope>
</reference>
<feature type="compositionally biased region" description="Polar residues" evidence="1">
    <location>
        <begin position="30"/>
        <end position="43"/>
    </location>
</feature>
<feature type="domain" description="Retrotransposon gag" evidence="2">
    <location>
        <begin position="130"/>
        <end position="210"/>
    </location>
</feature>
<dbReference type="EMBL" id="JBFOLK010000005">
    <property type="protein sequence ID" value="KAL2513295.1"/>
    <property type="molecule type" value="Genomic_DNA"/>
</dbReference>
<protein>
    <submittedName>
        <fullName evidence="3">RNase H domain-containing protein</fullName>
    </submittedName>
</protein>
<sequence>MTLIFNLVEEINPTKTQWTVKVQIDRNATISQPPQGLSPSQAGPSPLDVLLQGPNLPPLGPSPPDALLQAHNLSATEAPPRAPSLAHNFPVMEAPPTTAPPLVPISLAPSFAPHWRLVQIHYGNNCHRREARNWVVTLPPKSIRTFDDFSKKFAVYFASSKRAKKTTIGLMQLTQDKDELLKDFIAWFNRATLGIKDLQMSDVVTAMMKGTRSHLFKMSLSINPPDTMHELLRMRDKYVDAEEAFFITKAQKNYARGNRSTSMDKNERFSQNITFNDEDLEGITCPHNDAIIIVADIADFDVRRVLVDNGSAANVMSWEIFLGLKISPSKIKPVTTPLHRFGGATVIPEGIIELPVTLGTYPASVLAVVSTYPQVMKFITSRRVGCVRGDQQASRMCYVDSILIKNTIMIFDLEQLNGRIELLELTKDVVIAEGHVLKIRGGIDLEEKQKLIACLSENIDVFAWGPKILRGSAP</sequence>
<comment type="caution">
    <text evidence="3">The sequence shown here is derived from an EMBL/GenBank/DDBJ whole genome shotgun (WGS) entry which is preliminary data.</text>
</comment>
<keyword evidence="4" id="KW-1185">Reference proteome</keyword>
<dbReference type="Proteomes" id="UP001604336">
    <property type="component" value="Unassembled WGS sequence"/>
</dbReference>
<evidence type="ECO:0000259" key="2">
    <source>
        <dbReference type="Pfam" id="PF03732"/>
    </source>
</evidence>
<feature type="region of interest" description="Disordered" evidence="1">
    <location>
        <begin position="30"/>
        <end position="64"/>
    </location>
</feature>
<organism evidence="3 4">
    <name type="scientific">Abeliophyllum distichum</name>
    <dbReference type="NCBI Taxonomy" id="126358"/>
    <lineage>
        <taxon>Eukaryota</taxon>
        <taxon>Viridiplantae</taxon>
        <taxon>Streptophyta</taxon>
        <taxon>Embryophyta</taxon>
        <taxon>Tracheophyta</taxon>
        <taxon>Spermatophyta</taxon>
        <taxon>Magnoliopsida</taxon>
        <taxon>eudicotyledons</taxon>
        <taxon>Gunneridae</taxon>
        <taxon>Pentapetalae</taxon>
        <taxon>asterids</taxon>
        <taxon>lamiids</taxon>
        <taxon>Lamiales</taxon>
        <taxon>Oleaceae</taxon>
        <taxon>Forsythieae</taxon>
        <taxon>Abeliophyllum</taxon>
    </lineage>
</organism>
<evidence type="ECO:0000313" key="3">
    <source>
        <dbReference type="EMBL" id="KAL2513295.1"/>
    </source>
</evidence>
<dbReference type="PANTHER" id="PTHR33240">
    <property type="entry name" value="OS08G0508500 PROTEIN"/>
    <property type="match status" value="1"/>
</dbReference>
<gene>
    <name evidence="3" type="ORF">Adt_18895</name>
</gene>
<feature type="compositionally biased region" description="Pro residues" evidence="1">
    <location>
        <begin position="55"/>
        <end position="64"/>
    </location>
</feature>
<dbReference type="PANTHER" id="PTHR33240:SF15">
    <property type="entry name" value="GAG-PRO-LIKE PROTEIN"/>
    <property type="match status" value="1"/>
</dbReference>